<gene>
    <name evidence="1" type="ORF">CTOB1V02_LOCUS8676</name>
</gene>
<dbReference type="AlphaFoldDB" id="A0A7R8ZT52"/>
<reference evidence="1" key="1">
    <citation type="submission" date="2020-11" db="EMBL/GenBank/DDBJ databases">
        <authorList>
            <person name="Tran Van P."/>
        </authorList>
    </citation>
    <scope>NUCLEOTIDE SEQUENCE</scope>
</reference>
<accession>A0A7R8ZT52</accession>
<organism evidence="1">
    <name type="scientific">Cyprideis torosa</name>
    <dbReference type="NCBI Taxonomy" id="163714"/>
    <lineage>
        <taxon>Eukaryota</taxon>
        <taxon>Metazoa</taxon>
        <taxon>Ecdysozoa</taxon>
        <taxon>Arthropoda</taxon>
        <taxon>Crustacea</taxon>
        <taxon>Oligostraca</taxon>
        <taxon>Ostracoda</taxon>
        <taxon>Podocopa</taxon>
        <taxon>Podocopida</taxon>
        <taxon>Cytherocopina</taxon>
        <taxon>Cytheroidea</taxon>
        <taxon>Cytherideidae</taxon>
        <taxon>Cyprideis</taxon>
    </lineage>
</organism>
<name>A0A7R8ZT52_9CRUS</name>
<protein>
    <submittedName>
        <fullName evidence="1">Uncharacterized protein</fullName>
    </submittedName>
</protein>
<sequence>MFSDVICPSKDSFRAVERKTNSKKDKIKRGEGDKGGNKPPFWKNGGMEIGKRYMQKGYKTDGGGRILQGSVRVSGPGEKWPPPLSPRNQPSMENMLHWDQLGKDKAFPRVHPRIPSQPPEEKRQMAELPQIAYTLA</sequence>
<dbReference type="EMBL" id="OB662986">
    <property type="protein sequence ID" value="CAD7230820.1"/>
    <property type="molecule type" value="Genomic_DNA"/>
</dbReference>
<evidence type="ECO:0000313" key="1">
    <source>
        <dbReference type="EMBL" id="CAD7230820.1"/>
    </source>
</evidence>
<proteinExistence type="predicted"/>